<dbReference type="PANTHER" id="PTHR11102:SF160">
    <property type="entry name" value="ERAD-ASSOCIATED E3 UBIQUITIN-PROTEIN LIGASE COMPONENT HRD3"/>
    <property type="match status" value="1"/>
</dbReference>
<dbReference type="EMBL" id="JAPFFF010000075">
    <property type="protein sequence ID" value="KAK8835772.1"/>
    <property type="molecule type" value="Genomic_DNA"/>
</dbReference>
<keyword evidence="3" id="KW-1185">Reference proteome</keyword>
<dbReference type="SMART" id="SM00671">
    <property type="entry name" value="SEL1"/>
    <property type="match status" value="2"/>
</dbReference>
<evidence type="ECO:0000256" key="1">
    <source>
        <dbReference type="ARBA" id="ARBA00038101"/>
    </source>
</evidence>
<organism evidence="2 3">
    <name type="scientific">Tritrichomonas musculus</name>
    <dbReference type="NCBI Taxonomy" id="1915356"/>
    <lineage>
        <taxon>Eukaryota</taxon>
        <taxon>Metamonada</taxon>
        <taxon>Parabasalia</taxon>
        <taxon>Tritrichomonadida</taxon>
        <taxon>Tritrichomonadidae</taxon>
        <taxon>Tritrichomonas</taxon>
    </lineage>
</organism>
<dbReference type="PROSITE" id="PS01058">
    <property type="entry name" value="SAICAR_SYNTHETASE_2"/>
    <property type="match status" value="1"/>
</dbReference>
<dbReference type="InterPro" id="IPR050767">
    <property type="entry name" value="Sel1_AlgK"/>
</dbReference>
<dbReference type="InterPro" id="IPR018236">
    <property type="entry name" value="SAICAR_synthetase_CS"/>
</dbReference>
<comment type="caution">
    <text evidence="2">The sequence shown here is derived from an EMBL/GenBank/DDBJ whole genome shotgun (WGS) entry which is preliminary data.</text>
</comment>
<dbReference type="InterPro" id="IPR011990">
    <property type="entry name" value="TPR-like_helical_dom_sf"/>
</dbReference>
<evidence type="ECO:0000313" key="3">
    <source>
        <dbReference type="Proteomes" id="UP001470230"/>
    </source>
</evidence>
<dbReference type="Proteomes" id="UP001470230">
    <property type="component" value="Unassembled WGS sequence"/>
</dbReference>
<dbReference type="InterPro" id="IPR006597">
    <property type="entry name" value="Sel1-like"/>
</dbReference>
<dbReference type="Pfam" id="PF08238">
    <property type="entry name" value="Sel1"/>
    <property type="match status" value="4"/>
</dbReference>
<dbReference type="Gene3D" id="1.25.40.10">
    <property type="entry name" value="Tetratricopeptide repeat domain"/>
    <property type="match status" value="1"/>
</dbReference>
<gene>
    <name evidence="2" type="ORF">M9Y10_040594</name>
</gene>
<dbReference type="PANTHER" id="PTHR11102">
    <property type="entry name" value="SEL-1-LIKE PROTEIN"/>
    <property type="match status" value="1"/>
</dbReference>
<accession>A0ABR2GQX0</accession>
<dbReference type="SUPFAM" id="SSF81901">
    <property type="entry name" value="HCP-like"/>
    <property type="match status" value="2"/>
</dbReference>
<proteinExistence type="inferred from homology"/>
<reference evidence="2 3" key="1">
    <citation type="submission" date="2024-04" db="EMBL/GenBank/DDBJ databases">
        <title>Tritrichomonas musculus Genome.</title>
        <authorList>
            <person name="Alves-Ferreira E."/>
            <person name="Grigg M."/>
            <person name="Lorenzi H."/>
            <person name="Galac M."/>
        </authorList>
    </citation>
    <scope>NUCLEOTIDE SEQUENCE [LARGE SCALE GENOMIC DNA]</scope>
    <source>
        <strain evidence="2 3">EAF2021</strain>
    </source>
</reference>
<evidence type="ECO:0000313" key="2">
    <source>
        <dbReference type="EMBL" id="KAK8835772.1"/>
    </source>
</evidence>
<protein>
    <recommendedName>
        <fullName evidence="4">Sel1 repeat protein</fullName>
    </recommendedName>
</protein>
<comment type="similarity">
    <text evidence="1">Belongs to the sel-1 family.</text>
</comment>
<name>A0ABR2GQX0_9EUKA</name>
<evidence type="ECO:0008006" key="4">
    <source>
        <dbReference type="Google" id="ProtNLM"/>
    </source>
</evidence>
<sequence>MQKETEEFLKTKKKQSDFIKWQPIKVTQKRNSILGQCTPEVKMLYKINQNKSKTVFNLGVMYSKGDLVKKDQKEAEKYYQKAVDYNISIPENKANAAELFEKAFKLNQQNSKSIFNLAVRYAKDALLNLAVIYDEGICGAGQDKKEAFEYFKCSADLGNAKSQLIVDIKYEIGDECEKDLIKAREYFE</sequence>